<dbReference type="Proteomes" id="UP001607303">
    <property type="component" value="Unassembled WGS sequence"/>
</dbReference>
<evidence type="ECO:0000313" key="1">
    <source>
        <dbReference type="EMBL" id="KAL2732910.1"/>
    </source>
</evidence>
<accession>A0ABD2BJX7</accession>
<dbReference type="EMBL" id="JAYRBN010000075">
    <property type="protein sequence ID" value="KAL2732910.1"/>
    <property type="molecule type" value="Genomic_DNA"/>
</dbReference>
<evidence type="ECO:0000313" key="2">
    <source>
        <dbReference type="Proteomes" id="UP001607303"/>
    </source>
</evidence>
<dbReference type="AlphaFoldDB" id="A0ABD2BJX7"/>
<organism evidence="1 2">
    <name type="scientific">Vespula maculifrons</name>
    <name type="common">Eastern yellow jacket</name>
    <name type="synonym">Wasp</name>
    <dbReference type="NCBI Taxonomy" id="7453"/>
    <lineage>
        <taxon>Eukaryota</taxon>
        <taxon>Metazoa</taxon>
        <taxon>Ecdysozoa</taxon>
        <taxon>Arthropoda</taxon>
        <taxon>Hexapoda</taxon>
        <taxon>Insecta</taxon>
        <taxon>Pterygota</taxon>
        <taxon>Neoptera</taxon>
        <taxon>Endopterygota</taxon>
        <taxon>Hymenoptera</taxon>
        <taxon>Apocrita</taxon>
        <taxon>Aculeata</taxon>
        <taxon>Vespoidea</taxon>
        <taxon>Vespidae</taxon>
        <taxon>Vespinae</taxon>
        <taxon>Vespula</taxon>
    </lineage>
</organism>
<protein>
    <submittedName>
        <fullName evidence="1">Uncharacterized protein</fullName>
    </submittedName>
</protein>
<comment type="caution">
    <text evidence="1">The sequence shown here is derived from an EMBL/GenBank/DDBJ whole genome shotgun (WGS) entry which is preliminary data.</text>
</comment>
<keyword evidence="2" id="KW-1185">Reference proteome</keyword>
<sequence>MTWDRVEEGGGGKDTIPAVPITSIEEFASAARGGANSISFTSHAKEDTGRSWIDTLAHLQNKSIPVHLPLRKMVPNQYISSFDETIEEERSFDMILANRIVQ</sequence>
<reference evidence="1 2" key="1">
    <citation type="journal article" date="2024" name="Ann. Entomol. Soc. Am.">
        <title>Genomic analyses of the southern and eastern yellowjacket wasps (Hymenoptera: Vespidae) reveal evolutionary signatures of social life.</title>
        <authorList>
            <person name="Catto M.A."/>
            <person name="Caine P.B."/>
            <person name="Orr S.E."/>
            <person name="Hunt B.G."/>
            <person name="Goodisman M.A.D."/>
        </authorList>
    </citation>
    <scope>NUCLEOTIDE SEQUENCE [LARGE SCALE GENOMIC DNA]</scope>
    <source>
        <strain evidence="1">232</strain>
        <tissue evidence="1">Head and thorax</tissue>
    </source>
</reference>
<name>A0ABD2BJX7_VESMC</name>
<gene>
    <name evidence="1" type="ORF">V1477_015151</name>
</gene>
<proteinExistence type="predicted"/>